<reference evidence="2" key="1">
    <citation type="submission" date="2020-05" db="EMBL/GenBank/DDBJ databases">
        <authorList>
            <person name="Chiriac C."/>
            <person name="Salcher M."/>
            <person name="Ghai R."/>
            <person name="Kavagutti S V."/>
        </authorList>
    </citation>
    <scope>NUCLEOTIDE SEQUENCE</scope>
</reference>
<dbReference type="GO" id="GO:0016853">
    <property type="term" value="F:isomerase activity"/>
    <property type="evidence" value="ECO:0007669"/>
    <property type="project" value="InterPro"/>
</dbReference>
<name>A0A6J6EXD0_9ZZZZ</name>
<dbReference type="InterPro" id="IPR011013">
    <property type="entry name" value="Gal_mutarotase_sf_dom"/>
</dbReference>
<sequence>MATEPVADGSVVVSTIDGIAAVTLSAGQTVFSVLPEAGLVGASLTQKGREYLDFHGGAASAREGHTTGVPLLAPWANRLAESSYRVGSKSVDLENLSLHRDANGLPIHGLFVGRPGWELVSVKGQPGSASMVAAFNAAADEDVMAAFPFPHELTVGFTVTPGRLMVSTTVTATGRRAVPVSFGWHPYFRLPDVDRGRVRLGMPSRTRLVLDGRGIPTGEELAESASIVKLAGTEYDNAYRLGRDRQLLLASGRRRLTVVFDRNYPYAQVYSPAGADFIALEPMTAPTNALCQGTTPMVAPGERFTARFVVSLT</sequence>
<evidence type="ECO:0000313" key="3">
    <source>
        <dbReference type="EMBL" id="CAB4638641.1"/>
    </source>
</evidence>
<dbReference type="Pfam" id="PF01263">
    <property type="entry name" value="Aldose_epim"/>
    <property type="match status" value="1"/>
</dbReference>
<dbReference type="InterPro" id="IPR014718">
    <property type="entry name" value="GH-type_carb-bd"/>
</dbReference>
<dbReference type="EMBL" id="CAEZSU010000077">
    <property type="protein sequence ID" value="CAB4550685.1"/>
    <property type="molecule type" value="Genomic_DNA"/>
</dbReference>
<evidence type="ECO:0000313" key="2">
    <source>
        <dbReference type="EMBL" id="CAB4579989.1"/>
    </source>
</evidence>
<dbReference type="CDD" id="cd01081">
    <property type="entry name" value="Aldose_epim"/>
    <property type="match status" value="1"/>
</dbReference>
<dbReference type="GO" id="GO:0030246">
    <property type="term" value="F:carbohydrate binding"/>
    <property type="evidence" value="ECO:0007669"/>
    <property type="project" value="InterPro"/>
</dbReference>
<dbReference type="InterPro" id="IPR008183">
    <property type="entry name" value="Aldose_1/G6P_1-epimerase"/>
</dbReference>
<proteinExistence type="predicted"/>
<dbReference type="Gene3D" id="2.70.98.10">
    <property type="match status" value="1"/>
</dbReference>
<dbReference type="AlphaFoldDB" id="A0A6J6EXD0"/>
<gene>
    <name evidence="1" type="ORF">UFOPK1495_00845</name>
    <name evidence="2" type="ORF">UFOPK1711_01107</name>
    <name evidence="3" type="ORF">UFOPK2143_00424</name>
</gene>
<organism evidence="2">
    <name type="scientific">freshwater metagenome</name>
    <dbReference type="NCBI Taxonomy" id="449393"/>
    <lineage>
        <taxon>unclassified sequences</taxon>
        <taxon>metagenomes</taxon>
        <taxon>ecological metagenomes</taxon>
    </lineage>
</organism>
<protein>
    <submittedName>
        <fullName evidence="2">Unannotated protein</fullName>
    </submittedName>
</protein>
<accession>A0A6J6EXD0</accession>
<dbReference type="EMBL" id="CAEZVV010000014">
    <property type="protein sequence ID" value="CAB4638641.1"/>
    <property type="molecule type" value="Genomic_DNA"/>
</dbReference>
<dbReference type="GO" id="GO:0005975">
    <property type="term" value="P:carbohydrate metabolic process"/>
    <property type="evidence" value="ECO:0007669"/>
    <property type="project" value="InterPro"/>
</dbReference>
<dbReference type="EMBL" id="CAEZTR010000063">
    <property type="protein sequence ID" value="CAB4579989.1"/>
    <property type="molecule type" value="Genomic_DNA"/>
</dbReference>
<evidence type="ECO:0000313" key="1">
    <source>
        <dbReference type="EMBL" id="CAB4550685.1"/>
    </source>
</evidence>
<dbReference type="SUPFAM" id="SSF74650">
    <property type="entry name" value="Galactose mutarotase-like"/>
    <property type="match status" value="1"/>
</dbReference>